<evidence type="ECO:0000256" key="1">
    <source>
        <dbReference type="ARBA" id="ARBA00022737"/>
    </source>
</evidence>
<proteinExistence type="predicted"/>
<name>A0A2H4X2Q3_9POXV</name>
<dbReference type="PANTHER" id="PTHR24198:SF165">
    <property type="entry name" value="ANKYRIN REPEAT-CONTAINING PROTEIN-RELATED"/>
    <property type="match status" value="1"/>
</dbReference>
<organism evidence="5 6">
    <name type="scientific">Flamingopox virus FGPVKD09</name>
    <dbReference type="NCBI Taxonomy" id="2059380"/>
    <lineage>
        <taxon>Viruses</taxon>
        <taxon>Varidnaviria</taxon>
        <taxon>Bamfordvirae</taxon>
        <taxon>Nucleocytoviricota</taxon>
        <taxon>Pokkesviricetes</taxon>
        <taxon>Chitovirales</taxon>
        <taxon>Poxviridae</taxon>
        <taxon>Chordopoxvirinae</taxon>
        <taxon>Avipoxvirus</taxon>
    </lineage>
</organism>
<evidence type="ECO:0000259" key="4">
    <source>
        <dbReference type="Pfam" id="PF09372"/>
    </source>
</evidence>
<feature type="domain" description="PRANC" evidence="4">
    <location>
        <begin position="320"/>
        <end position="415"/>
    </location>
</feature>
<dbReference type="Pfam" id="PF12796">
    <property type="entry name" value="Ank_2"/>
    <property type="match status" value="2"/>
</dbReference>
<dbReference type="EMBL" id="MF678796">
    <property type="protein sequence ID" value="AUD40341.1"/>
    <property type="molecule type" value="Genomic_DNA"/>
</dbReference>
<sequence>MHVIRNQDDILIYEAITNYDNESLLNILENGADPNVKLPYQYSHLHHAIEKRNRTAVSLLLKHGADPNISGFFTPPLYDAIKKGCVDIARSLLEYGALVNLEHYCLKPIHIAANRAESKIVKLLLEYGADINSEDGDNGKYPIHYAMKVYNPFRLKIIKVLLDHGADINKQSVFTNTSTLYETRFITDDLLDYIIDRGANINIKGRMGRNILHDIILRNEYNDFNNILVLIDHGADINALDDEGNTPFMLHTINNNIMILANYIVSLYYLSPKARTSDGMKKNMKIINESKYLNSIINIVKEEIESIKIFKIYDGYSFQGLSLFDLLSNEDNIAIVYRLSPILLEKMDDIKTMFPNCSRIIQNTLKRLTKRYEMLLKIYNIMNTNLINTKWYTLPVEIRWIILTKLDDMSLRNILLQNVSNIKNCKIKLV</sequence>
<gene>
    <name evidence="5" type="ORF">fgpv_253</name>
</gene>
<dbReference type="InterPro" id="IPR002110">
    <property type="entry name" value="Ankyrin_rpt"/>
</dbReference>
<evidence type="ECO:0000313" key="5">
    <source>
        <dbReference type="EMBL" id="AUD40341.1"/>
    </source>
</evidence>
<dbReference type="Proteomes" id="UP000235762">
    <property type="component" value="Segment"/>
</dbReference>
<dbReference type="InterPro" id="IPR036770">
    <property type="entry name" value="Ankyrin_rpt-contain_sf"/>
</dbReference>
<protein>
    <submittedName>
        <fullName evidence="5">Ankyrin repeat family protein</fullName>
    </submittedName>
</protein>
<keyword evidence="6" id="KW-1185">Reference proteome</keyword>
<dbReference type="SUPFAM" id="SSF48403">
    <property type="entry name" value="Ankyrin repeat"/>
    <property type="match status" value="1"/>
</dbReference>
<feature type="repeat" description="ANK" evidence="3">
    <location>
        <begin position="108"/>
        <end position="136"/>
    </location>
</feature>
<dbReference type="PROSITE" id="PS50297">
    <property type="entry name" value="ANK_REP_REGION"/>
    <property type="match status" value="2"/>
</dbReference>
<feature type="repeat" description="ANK" evidence="3">
    <location>
        <begin position="40"/>
        <end position="72"/>
    </location>
</feature>
<keyword evidence="2 3" id="KW-0040">ANK repeat</keyword>
<dbReference type="PROSITE" id="PS50088">
    <property type="entry name" value="ANK_REPEAT"/>
    <property type="match status" value="4"/>
</dbReference>
<evidence type="ECO:0000256" key="3">
    <source>
        <dbReference type="PROSITE-ProRule" id="PRU00023"/>
    </source>
</evidence>
<dbReference type="InterPro" id="IPR018272">
    <property type="entry name" value="PRANC_domain"/>
</dbReference>
<evidence type="ECO:0000256" key="2">
    <source>
        <dbReference type="ARBA" id="ARBA00023043"/>
    </source>
</evidence>
<keyword evidence="1" id="KW-0677">Repeat</keyword>
<accession>A0A2H4X2Q3</accession>
<dbReference type="SMART" id="SM00248">
    <property type="entry name" value="ANK"/>
    <property type="match status" value="7"/>
</dbReference>
<evidence type="ECO:0000313" key="6">
    <source>
        <dbReference type="Proteomes" id="UP000235762"/>
    </source>
</evidence>
<dbReference type="Pfam" id="PF09372">
    <property type="entry name" value="PRANC"/>
    <property type="match status" value="1"/>
</dbReference>
<dbReference type="PANTHER" id="PTHR24198">
    <property type="entry name" value="ANKYRIN REPEAT AND PROTEIN KINASE DOMAIN-CONTAINING PROTEIN"/>
    <property type="match status" value="1"/>
</dbReference>
<feature type="repeat" description="ANK" evidence="3">
    <location>
        <begin position="138"/>
        <end position="173"/>
    </location>
</feature>
<reference evidence="5 6" key="1">
    <citation type="journal article" date="2017" name="BMC Genomics">
        <title>Comparative analysis of avian poxvirus genomes, including a novel poxvirus from lesser flamingos (Phoenicopterus minor), highlights the lack of conservation of the central region.</title>
        <authorList>
            <person name="Carulei O."/>
            <person name="Douglass N."/>
            <person name="Williamson A.L."/>
        </authorList>
    </citation>
    <scope>NUCLEOTIDE SEQUENCE [LARGE SCALE GENOMIC DNA]</scope>
    <source>
        <strain evidence="5">FGPVKD09</strain>
    </source>
</reference>
<feature type="repeat" description="ANK" evidence="3">
    <location>
        <begin position="207"/>
        <end position="242"/>
    </location>
</feature>
<dbReference type="Gene3D" id="1.25.40.20">
    <property type="entry name" value="Ankyrin repeat-containing domain"/>
    <property type="match status" value="3"/>
</dbReference>